<evidence type="ECO:0000313" key="2">
    <source>
        <dbReference type="Proteomes" id="UP000510869"/>
    </source>
</evidence>
<dbReference type="EMBL" id="CP059154">
    <property type="protein sequence ID" value="QLK25107.1"/>
    <property type="molecule type" value="Genomic_DNA"/>
</dbReference>
<reference evidence="1 2" key="1">
    <citation type="submission" date="2020-07" db="EMBL/GenBank/DDBJ databases">
        <title>Natrinema (YPL30) sp. nov. and Haloterrigena xxxxxx (YPL8) sp. nov., isolated from a salt mine.</title>
        <authorList>
            <person name="Cui H."/>
        </authorList>
    </citation>
    <scope>NUCLEOTIDE SEQUENCE [LARGE SCALE GENOMIC DNA]</scope>
    <source>
        <strain evidence="1 2">YPL13</strain>
    </source>
</reference>
<keyword evidence="2" id="KW-1185">Reference proteome</keyword>
<protein>
    <submittedName>
        <fullName evidence="1">Uncharacterized protein</fullName>
    </submittedName>
</protein>
<dbReference type="RefSeq" id="WP_180840298.1">
    <property type="nucleotide sequence ID" value="NZ_CP059154.1"/>
</dbReference>
<gene>
    <name evidence="1" type="ORF">HYG81_13500</name>
</gene>
<organism evidence="1 2">
    <name type="scientific">Natrinema zhouii</name>
    <dbReference type="NCBI Taxonomy" id="1710539"/>
    <lineage>
        <taxon>Archaea</taxon>
        <taxon>Methanobacteriati</taxon>
        <taxon>Methanobacteriota</taxon>
        <taxon>Stenosarchaea group</taxon>
        <taxon>Halobacteria</taxon>
        <taxon>Halobacteriales</taxon>
        <taxon>Natrialbaceae</taxon>
        <taxon>Natrinema</taxon>
    </lineage>
</organism>
<dbReference type="GeneID" id="56144239"/>
<sequence>MVVGRILPWAVDGVLEDASDVATATVPPLARLACLERRIRLESVTELKAGRLALEHAVAKIERSGTSRTRARVTKSKGTCFREA</sequence>
<dbReference type="AlphaFoldDB" id="A0A7D6H1M7"/>
<name>A0A7D6H1M7_9EURY</name>
<accession>A0A7D6H1M7</accession>
<dbReference type="KEGG" id="nay:HYG81_13500"/>
<dbReference type="Proteomes" id="UP000510869">
    <property type="component" value="Chromosome"/>
</dbReference>
<proteinExistence type="predicted"/>
<evidence type="ECO:0000313" key="1">
    <source>
        <dbReference type="EMBL" id="QLK25107.1"/>
    </source>
</evidence>